<dbReference type="PANTHER" id="PTHR24198:SF165">
    <property type="entry name" value="ANKYRIN REPEAT-CONTAINING PROTEIN-RELATED"/>
    <property type="match status" value="1"/>
</dbReference>
<feature type="domain" description="Clr5" evidence="4">
    <location>
        <begin position="17"/>
        <end position="62"/>
    </location>
</feature>
<evidence type="ECO:0000259" key="4">
    <source>
        <dbReference type="Pfam" id="PF14420"/>
    </source>
</evidence>
<dbReference type="PROSITE" id="PS50088">
    <property type="entry name" value="ANK_REPEAT"/>
    <property type="match status" value="2"/>
</dbReference>
<keyword evidence="1" id="KW-0677">Repeat</keyword>
<evidence type="ECO:0000256" key="1">
    <source>
        <dbReference type="ARBA" id="ARBA00022737"/>
    </source>
</evidence>
<keyword evidence="2 3" id="KW-0040">ANK repeat</keyword>
<accession>A0ABR1UM65</accession>
<reference evidence="5 6" key="1">
    <citation type="submission" date="2023-01" db="EMBL/GenBank/DDBJ databases">
        <title>Analysis of 21 Apiospora genomes using comparative genomics revels a genus with tremendous synthesis potential of carbohydrate active enzymes and secondary metabolites.</title>
        <authorList>
            <person name="Sorensen T."/>
        </authorList>
    </citation>
    <scope>NUCLEOTIDE SEQUENCE [LARGE SCALE GENOMIC DNA]</scope>
    <source>
        <strain evidence="5 6">CBS 83171</strain>
    </source>
</reference>
<dbReference type="PROSITE" id="PS50297">
    <property type="entry name" value="ANK_REP_REGION"/>
    <property type="match status" value="2"/>
</dbReference>
<name>A0ABR1UM65_9PEZI</name>
<keyword evidence="6" id="KW-1185">Reference proteome</keyword>
<gene>
    <name evidence="5" type="ORF">PG996_009095</name>
</gene>
<dbReference type="EMBL" id="JAQQWM010000006">
    <property type="protein sequence ID" value="KAK8059165.1"/>
    <property type="molecule type" value="Genomic_DNA"/>
</dbReference>
<dbReference type="Pfam" id="PF14420">
    <property type="entry name" value="Clr5"/>
    <property type="match status" value="1"/>
</dbReference>
<organism evidence="5 6">
    <name type="scientific">Apiospora saccharicola</name>
    <dbReference type="NCBI Taxonomy" id="335842"/>
    <lineage>
        <taxon>Eukaryota</taxon>
        <taxon>Fungi</taxon>
        <taxon>Dikarya</taxon>
        <taxon>Ascomycota</taxon>
        <taxon>Pezizomycotina</taxon>
        <taxon>Sordariomycetes</taxon>
        <taxon>Xylariomycetidae</taxon>
        <taxon>Amphisphaeriales</taxon>
        <taxon>Apiosporaceae</taxon>
        <taxon>Apiospora</taxon>
    </lineage>
</organism>
<proteinExistence type="predicted"/>
<evidence type="ECO:0000256" key="3">
    <source>
        <dbReference type="PROSITE-ProRule" id="PRU00023"/>
    </source>
</evidence>
<feature type="repeat" description="ANK" evidence="3">
    <location>
        <begin position="844"/>
        <end position="868"/>
    </location>
</feature>
<evidence type="ECO:0000313" key="5">
    <source>
        <dbReference type="EMBL" id="KAK8059165.1"/>
    </source>
</evidence>
<dbReference type="Proteomes" id="UP001446871">
    <property type="component" value="Unassembled WGS sequence"/>
</dbReference>
<dbReference type="InterPro" id="IPR002110">
    <property type="entry name" value="Ankyrin_rpt"/>
</dbReference>
<dbReference type="Pfam" id="PF12796">
    <property type="entry name" value="Ank_2"/>
    <property type="match status" value="1"/>
</dbReference>
<dbReference type="InterPro" id="IPR036770">
    <property type="entry name" value="Ankyrin_rpt-contain_sf"/>
</dbReference>
<dbReference type="SMART" id="SM00248">
    <property type="entry name" value="ANK"/>
    <property type="match status" value="6"/>
</dbReference>
<dbReference type="PANTHER" id="PTHR24198">
    <property type="entry name" value="ANKYRIN REPEAT AND PROTEIN KINASE DOMAIN-CONTAINING PROTEIN"/>
    <property type="match status" value="1"/>
</dbReference>
<dbReference type="Gene3D" id="1.25.40.20">
    <property type="entry name" value="Ankyrin repeat-containing domain"/>
    <property type="match status" value="2"/>
</dbReference>
<sequence length="904" mass="100962">MPLAVIYANKPKDFSLWDAHKDVLKDLYLTQKRSLKEVKRLMESEHGFPNDLTVSAYETTLRDHFGFRKNLKRSNWEAIGTHLEKREGKESDVAFLGDRLTSKRIAKETGRYCPRARKGGINAGNPIQGPTPALPAGITISTPPPTQPETVPDPFGRTVPRSEHDQVSSSLWDTAVYGPPSSTSKITPPPSVQSEVERLLNGQFKEVWKNLPFIEFTRRLLEILKSQSHLVSGEVLQSLLSLHQMTGSPMVFGLSSSMILEDSVIGGDAASTKAMIRKGLPIPRIVKPEYIMGSPKDLNRRLECVKILVEAGVSIDAKADDHLHWNGPAKPDLLTDWLWLHRHQKALEVCSRYSERLQTCVTVSGICAAAGEGLERLSRYVQEKRTPSYQVTQELLQVALSEASEQGLEGIVETLLEYGVDIEVSLLKAREWNDERHPRPIPLCPFEWLPAFRAVLTRNARMITLLARHGAVFNCQEIMDATMDNKWRHCRLISPPPDIKPVVELLAHIGVNIKQHGTETMLKAVGLLNHRDCSWRVDRSYRPNRDIIKALKELGVAWDQDYFSNRDQLSSWEGWDGRESGGMDLVQAAVLKGCHEDTVDCLLSEGMQVHSEPCKADGKSIVYAAVENGNLRILEMILERITDVQSDPAWPKLLELSFHGYSGIYSGQIYGCLKDQGATFAPLTSHCEAKRRLGLIPKMLRAGVSQEAIQSVWGDVVGVALLKEEDFASVLDDTIHEEGFIWAYNMIEQGICLKDKGILWLACQVPACPLWFIRYLLRRDINIEGSYQGNGRTALHYAAENGNLALSTLLMAYGANVNGIWNYNDLHCAEHGIYGCRTYHATRRSYTPLDLASATGRLDVVKLLLDCGGRSALPGVTGFDGALDLARKWCRGGVVLLLESWVIR</sequence>
<comment type="caution">
    <text evidence="5">The sequence shown here is derived from an EMBL/GenBank/DDBJ whole genome shotgun (WGS) entry which is preliminary data.</text>
</comment>
<dbReference type="InterPro" id="IPR025676">
    <property type="entry name" value="Clr5_dom"/>
</dbReference>
<feature type="repeat" description="ANK" evidence="3">
    <location>
        <begin position="790"/>
        <end position="818"/>
    </location>
</feature>
<dbReference type="SUPFAM" id="SSF48403">
    <property type="entry name" value="Ankyrin repeat"/>
    <property type="match status" value="1"/>
</dbReference>
<evidence type="ECO:0000256" key="2">
    <source>
        <dbReference type="ARBA" id="ARBA00023043"/>
    </source>
</evidence>
<evidence type="ECO:0000313" key="6">
    <source>
        <dbReference type="Proteomes" id="UP001446871"/>
    </source>
</evidence>
<protein>
    <recommendedName>
        <fullName evidence="4">Clr5 domain-containing protein</fullName>
    </recommendedName>
</protein>